<dbReference type="InterPro" id="IPR006638">
    <property type="entry name" value="Elp3/MiaA/NifB-like_rSAM"/>
</dbReference>
<keyword evidence="3 13" id="KW-0808">Transferase</keyword>
<evidence type="ECO:0000256" key="11">
    <source>
        <dbReference type="ARBA" id="ARBA00080698"/>
    </source>
</evidence>
<dbReference type="InterPro" id="IPR006463">
    <property type="entry name" value="MiaB_methiolase"/>
</dbReference>
<keyword evidence="5 13" id="KW-0479">Metal-binding</keyword>
<evidence type="ECO:0000259" key="16">
    <source>
        <dbReference type="PROSITE" id="PS51918"/>
    </source>
</evidence>
<evidence type="ECO:0000256" key="5">
    <source>
        <dbReference type="ARBA" id="ARBA00022723"/>
    </source>
</evidence>
<dbReference type="SMART" id="SM00729">
    <property type="entry name" value="Elp3"/>
    <property type="match status" value="1"/>
</dbReference>
<comment type="function">
    <text evidence="1 13">Catalyzes the methylthiolation of N6-(dimethylallyl)adenosine (i(6)A), leading to the formation of 2-methylthio-N6-(dimethylallyl)adenosine (ms(2)i(6)A) at position 37 in tRNAs that read codons beginning with uridine.</text>
</comment>
<dbReference type="InterPro" id="IPR020612">
    <property type="entry name" value="Methylthiotransferase_CS"/>
</dbReference>
<dbReference type="GO" id="GO:0046872">
    <property type="term" value="F:metal ion binding"/>
    <property type="evidence" value="ECO:0007669"/>
    <property type="project" value="UniProtKB-KW"/>
</dbReference>
<dbReference type="Pfam" id="PF00919">
    <property type="entry name" value="UPF0004"/>
    <property type="match status" value="1"/>
</dbReference>
<dbReference type="InterPro" id="IPR058240">
    <property type="entry name" value="rSAM_sf"/>
</dbReference>
<dbReference type="FunFam" id="3.80.30.20:FF:000001">
    <property type="entry name" value="tRNA-2-methylthio-N(6)-dimethylallyladenosine synthase 2"/>
    <property type="match status" value="1"/>
</dbReference>
<dbReference type="NCBIfam" id="TIGR01574">
    <property type="entry name" value="miaB-methiolase"/>
    <property type="match status" value="1"/>
</dbReference>
<dbReference type="HAMAP" id="MF_01864">
    <property type="entry name" value="tRNA_metthiotr_MiaB"/>
    <property type="match status" value="1"/>
</dbReference>
<dbReference type="InterPro" id="IPR038135">
    <property type="entry name" value="Methylthiotransferase_N_sf"/>
</dbReference>
<evidence type="ECO:0000256" key="13">
    <source>
        <dbReference type="HAMAP-Rule" id="MF_01864"/>
    </source>
</evidence>
<dbReference type="EMBL" id="CP045875">
    <property type="protein sequence ID" value="QGG46827.1"/>
    <property type="molecule type" value="Genomic_DNA"/>
</dbReference>
<dbReference type="RefSeq" id="WP_153724325.1">
    <property type="nucleotide sequence ID" value="NZ_CP045875.1"/>
</dbReference>
<dbReference type="SFLD" id="SFLDG01082">
    <property type="entry name" value="B12-binding_domain_containing"/>
    <property type="match status" value="1"/>
</dbReference>
<evidence type="ECO:0000256" key="12">
    <source>
        <dbReference type="ARBA" id="ARBA00081141"/>
    </source>
</evidence>
<dbReference type="SFLD" id="SFLDG01061">
    <property type="entry name" value="methylthiotransferase"/>
    <property type="match status" value="1"/>
</dbReference>
<keyword evidence="6 13" id="KW-0408">Iron</keyword>
<feature type="domain" description="Radical SAM core" evidence="16">
    <location>
        <begin position="145"/>
        <end position="375"/>
    </location>
</feature>
<dbReference type="SFLD" id="SFLDS00029">
    <property type="entry name" value="Radical_SAM"/>
    <property type="match status" value="1"/>
</dbReference>
<evidence type="ECO:0000313" key="17">
    <source>
        <dbReference type="EMBL" id="QGG46827.1"/>
    </source>
</evidence>
<dbReference type="Proteomes" id="UP000366051">
    <property type="component" value="Chromosome"/>
</dbReference>
<evidence type="ECO:0000313" key="18">
    <source>
        <dbReference type="Proteomes" id="UP000366051"/>
    </source>
</evidence>
<evidence type="ECO:0000256" key="2">
    <source>
        <dbReference type="ARBA" id="ARBA00022485"/>
    </source>
</evidence>
<dbReference type="Pfam" id="PF01938">
    <property type="entry name" value="TRAM"/>
    <property type="match status" value="1"/>
</dbReference>
<dbReference type="PROSITE" id="PS51918">
    <property type="entry name" value="RADICAL_SAM"/>
    <property type="match status" value="1"/>
</dbReference>
<evidence type="ECO:0000256" key="4">
    <source>
        <dbReference type="ARBA" id="ARBA00022691"/>
    </source>
</evidence>
<dbReference type="GO" id="GO:0035597">
    <property type="term" value="F:tRNA-2-methylthio-N(6)-dimethylallyladenosine(37) synthase activity"/>
    <property type="evidence" value="ECO:0007669"/>
    <property type="project" value="UniProtKB-EC"/>
</dbReference>
<dbReference type="InterPro" id="IPR013848">
    <property type="entry name" value="Methylthiotransferase_N"/>
</dbReference>
<dbReference type="GO" id="GO:0051539">
    <property type="term" value="F:4 iron, 4 sulfur cluster binding"/>
    <property type="evidence" value="ECO:0007669"/>
    <property type="project" value="UniProtKB-UniRule"/>
</dbReference>
<feature type="binding site" evidence="13">
    <location>
        <position position="163"/>
    </location>
    <ligand>
        <name>[4Fe-4S] cluster</name>
        <dbReference type="ChEBI" id="CHEBI:49883"/>
        <label>2</label>
        <note>4Fe-4S-S-AdoMet</note>
    </ligand>
</feature>
<dbReference type="PANTHER" id="PTHR43020">
    <property type="entry name" value="CDK5 REGULATORY SUBUNIT-ASSOCIATED PROTEIN 1"/>
    <property type="match status" value="1"/>
</dbReference>
<dbReference type="Pfam" id="PF04055">
    <property type="entry name" value="Radical_SAM"/>
    <property type="match status" value="1"/>
</dbReference>
<feature type="binding site" evidence="13">
    <location>
        <position position="13"/>
    </location>
    <ligand>
        <name>[4Fe-4S] cluster</name>
        <dbReference type="ChEBI" id="CHEBI:49883"/>
        <label>1</label>
    </ligand>
</feature>
<reference evidence="18" key="1">
    <citation type="submission" date="2019-11" db="EMBL/GenBank/DDBJ databases">
        <title>Genome sequence of Heliorestis convoluta strain HH, an alkaliphilic and minimalistic phototrophic bacterium from a soda lake in Egypt.</title>
        <authorList>
            <person name="Dewey E.D."/>
            <person name="Stokes L.M."/>
            <person name="Burchell B.M."/>
            <person name="Shaffer K.N."/>
            <person name="Huntington A.M."/>
            <person name="Baker J.M."/>
            <person name="Nadendla S."/>
            <person name="Giglio M.G."/>
            <person name="Touchman J.W."/>
            <person name="Blankenship R.E."/>
            <person name="Madigan M.T."/>
            <person name="Sattley W.M."/>
        </authorList>
    </citation>
    <scope>NUCLEOTIDE SEQUENCE [LARGE SCALE GENOMIC DNA]</scope>
    <source>
        <strain evidence="18">HH</strain>
    </source>
</reference>
<dbReference type="KEGG" id="hcv:FTV88_0648"/>
<evidence type="ECO:0000256" key="9">
    <source>
        <dbReference type="ARBA" id="ARBA00051425"/>
    </source>
</evidence>
<evidence type="ECO:0000259" key="15">
    <source>
        <dbReference type="PROSITE" id="PS51449"/>
    </source>
</evidence>
<keyword evidence="13" id="KW-0819">tRNA processing</keyword>
<feature type="domain" description="TRAM" evidence="14">
    <location>
        <begin position="378"/>
        <end position="440"/>
    </location>
</feature>
<protein>
    <recommendedName>
        <fullName evidence="10 13">tRNA-2-methylthio-N(6)-dimethylallyladenosine synthase</fullName>
        <ecNumber evidence="8 13">2.8.4.3</ecNumber>
    </recommendedName>
    <alternativeName>
        <fullName evidence="12 13">(Dimethylallyl)adenosine tRNA methylthiotransferase MiaB</fullName>
    </alternativeName>
    <alternativeName>
        <fullName evidence="11 13">tRNA-i(6)A37 methylthiotransferase</fullName>
    </alternativeName>
</protein>
<keyword evidence="2 13" id="KW-0004">4Fe-4S</keyword>
<dbReference type="SUPFAM" id="SSF102114">
    <property type="entry name" value="Radical SAM enzymes"/>
    <property type="match status" value="1"/>
</dbReference>
<comment type="subunit">
    <text evidence="13">Monomer.</text>
</comment>
<keyword evidence="13" id="KW-0963">Cytoplasm</keyword>
<comment type="subcellular location">
    <subcellularLocation>
        <location evidence="13">Cytoplasm</location>
    </subcellularLocation>
</comment>
<feature type="binding site" evidence="13">
    <location>
        <position position="159"/>
    </location>
    <ligand>
        <name>[4Fe-4S] cluster</name>
        <dbReference type="ChEBI" id="CHEBI:49883"/>
        <label>2</label>
        <note>4Fe-4S-S-AdoMet</note>
    </ligand>
</feature>
<gene>
    <name evidence="13 17" type="primary">miaB</name>
    <name evidence="17" type="ORF">FTV88_0648</name>
</gene>
<dbReference type="OrthoDB" id="9805215at2"/>
<feature type="binding site" evidence="13">
    <location>
        <position position="166"/>
    </location>
    <ligand>
        <name>[4Fe-4S] cluster</name>
        <dbReference type="ChEBI" id="CHEBI:49883"/>
        <label>2</label>
        <note>4Fe-4S-S-AdoMet</note>
    </ligand>
</feature>
<dbReference type="GO" id="GO:0005829">
    <property type="term" value="C:cytosol"/>
    <property type="evidence" value="ECO:0007669"/>
    <property type="project" value="TreeGrafter"/>
</dbReference>
<dbReference type="SFLD" id="SFLDF00273">
    <property type="entry name" value="(dimethylallyl)adenosine_tRNA"/>
    <property type="match status" value="1"/>
</dbReference>
<feature type="binding site" evidence="13">
    <location>
        <position position="49"/>
    </location>
    <ligand>
        <name>[4Fe-4S] cluster</name>
        <dbReference type="ChEBI" id="CHEBI:49883"/>
        <label>1</label>
    </ligand>
</feature>
<name>A0A5Q2MWR9_9FIRM</name>
<evidence type="ECO:0000259" key="14">
    <source>
        <dbReference type="PROSITE" id="PS50926"/>
    </source>
</evidence>
<dbReference type="InterPro" id="IPR023404">
    <property type="entry name" value="rSAM_horseshoe"/>
</dbReference>
<sequence length="440" mass="49632">MTKRGYFIYTFGCQMNERDSESLAGFLQQMGYDKALAPEDASVILINTCCVRESAEKKILGRLGELNKYKKEDSNVIIGIGGCMVQQPGMSEKIRNSYRHVDIIFGTHNLHQLPLLIEQCHQSKNRVVDVWDSEGEVVEDLPERTVEGIKAHVTIMYGCNNYCSYCIVPYVRGRERSRQPKDIVAEVENLVRQGVKEVTLLGQNVNSYGKDMNPPLSFGALLQDVNGVEGLERIRFTTSHPKDFDPTLIEAMARAPKVCEQIHLPVQAGSNAVLEAMNRGYKREDYIELIAKIRQALPNVALTTDLIIGFPGEREEDFNDTLDLLEKVRFDNAFTFLYSRRSGTPAAEMENQVSDEVKRERFQRLLQLQNKISLEHNQKLLGQVVEVLVEGPSKTNPDKLTGRSEGNKIVVFDGQPDLVGQLVSVKIEEARTWTLLGQIL</sequence>
<dbReference type="InterPro" id="IPR007197">
    <property type="entry name" value="rSAM"/>
</dbReference>
<dbReference type="PANTHER" id="PTHR43020:SF2">
    <property type="entry name" value="MITOCHONDRIAL TRNA METHYLTHIOTRANSFERASE CDK5RAP1"/>
    <property type="match status" value="1"/>
</dbReference>
<keyword evidence="18" id="KW-1185">Reference proteome</keyword>
<evidence type="ECO:0000256" key="10">
    <source>
        <dbReference type="ARBA" id="ARBA00068570"/>
    </source>
</evidence>
<dbReference type="PROSITE" id="PS51449">
    <property type="entry name" value="MTTASE_N"/>
    <property type="match status" value="1"/>
</dbReference>
<comment type="similarity">
    <text evidence="13">Belongs to the methylthiotransferase family. MiaB subfamily.</text>
</comment>
<dbReference type="Gene3D" id="3.80.30.20">
    <property type="entry name" value="tm_1862 like domain"/>
    <property type="match status" value="1"/>
</dbReference>
<feature type="domain" description="MTTase N-terminal" evidence="15">
    <location>
        <begin position="4"/>
        <end position="122"/>
    </location>
</feature>
<evidence type="ECO:0000256" key="8">
    <source>
        <dbReference type="ARBA" id="ARBA00033765"/>
    </source>
</evidence>
<dbReference type="PROSITE" id="PS01278">
    <property type="entry name" value="MTTASE_RADICAL"/>
    <property type="match status" value="1"/>
</dbReference>
<feature type="binding site" evidence="13">
    <location>
        <position position="83"/>
    </location>
    <ligand>
        <name>[4Fe-4S] cluster</name>
        <dbReference type="ChEBI" id="CHEBI:49883"/>
        <label>1</label>
    </ligand>
</feature>
<evidence type="ECO:0000256" key="6">
    <source>
        <dbReference type="ARBA" id="ARBA00023004"/>
    </source>
</evidence>
<evidence type="ECO:0000256" key="7">
    <source>
        <dbReference type="ARBA" id="ARBA00023014"/>
    </source>
</evidence>
<dbReference type="Gene3D" id="3.40.50.12160">
    <property type="entry name" value="Methylthiotransferase, N-terminal domain"/>
    <property type="match status" value="1"/>
</dbReference>
<dbReference type="AlphaFoldDB" id="A0A5Q2MWR9"/>
<dbReference type="NCBIfam" id="TIGR00089">
    <property type="entry name" value="MiaB/RimO family radical SAM methylthiotransferase"/>
    <property type="match status" value="1"/>
</dbReference>
<proteinExistence type="inferred from homology"/>
<dbReference type="CDD" id="cd01335">
    <property type="entry name" value="Radical_SAM"/>
    <property type="match status" value="1"/>
</dbReference>
<evidence type="ECO:0000256" key="3">
    <source>
        <dbReference type="ARBA" id="ARBA00022679"/>
    </source>
</evidence>
<evidence type="ECO:0000256" key="1">
    <source>
        <dbReference type="ARBA" id="ARBA00003234"/>
    </source>
</evidence>
<keyword evidence="4 13" id="KW-0949">S-adenosyl-L-methionine</keyword>
<dbReference type="EC" id="2.8.4.3" evidence="8 13"/>
<keyword evidence="7 13" id="KW-0411">Iron-sulfur</keyword>
<dbReference type="InterPro" id="IPR005839">
    <property type="entry name" value="Methylthiotransferase"/>
</dbReference>
<comment type="catalytic activity">
    <reaction evidence="9 13">
        <text>N(6)-dimethylallyladenosine(37) in tRNA + (sulfur carrier)-SH + AH2 + 2 S-adenosyl-L-methionine = 2-methylsulfanyl-N(6)-dimethylallyladenosine(37) in tRNA + (sulfur carrier)-H + 5'-deoxyadenosine + L-methionine + A + S-adenosyl-L-homocysteine + 2 H(+)</text>
        <dbReference type="Rhea" id="RHEA:37067"/>
        <dbReference type="Rhea" id="RHEA-COMP:10375"/>
        <dbReference type="Rhea" id="RHEA-COMP:10376"/>
        <dbReference type="Rhea" id="RHEA-COMP:14737"/>
        <dbReference type="Rhea" id="RHEA-COMP:14739"/>
        <dbReference type="ChEBI" id="CHEBI:13193"/>
        <dbReference type="ChEBI" id="CHEBI:15378"/>
        <dbReference type="ChEBI" id="CHEBI:17319"/>
        <dbReference type="ChEBI" id="CHEBI:17499"/>
        <dbReference type="ChEBI" id="CHEBI:29917"/>
        <dbReference type="ChEBI" id="CHEBI:57844"/>
        <dbReference type="ChEBI" id="CHEBI:57856"/>
        <dbReference type="ChEBI" id="CHEBI:59789"/>
        <dbReference type="ChEBI" id="CHEBI:64428"/>
        <dbReference type="ChEBI" id="CHEBI:74415"/>
        <dbReference type="ChEBI" id="CHEBI:74417"/>
        <dbReference type="EC" id="2.8.4.3"/>
    </reaction>
</comment>
<organism evidence="17 18">
    <name type="scientific">Heliorestis convoluta</name>
    <dbReference type="NCBI Taxonomy" id="356322"/>
    <lineage>
        <taxon>Bacteria</taxon>
        <taxon>Bacillati</taxon>
        <taxon>Bacillota</taxon>
        <taxon>Clostridia</taxon>
        <taxon>Eubacteriales</taxon>
        <taxon>Heliobacteriaceae</taxon>
        <taxon>Heliorestis</taxon>
    </lineage>
</organism>
<comment type="cofactor">
    <cofactor evidence="13">
        <name>[4Fe-4S] cluster</name>
        <dbReference type="ChEBI" id="CHEBI:49883"/>
    </cofactor>
    <text evidence="13">Binds 2 [4Fe-4S] clusters. One cluster is coordinated with 3 cysteines and an exchangeable S-adenosyl-L-methionine.</text>
</comment>
<accession>A0A5Q2MWR9</accession>
<dbReference type="FunFam" id="3.40.50.12160:FF:000003">
    <property type="entry name" value="CDK5 regulatory subunit-associated protein 1"/>
    <property type="match status" value="1"/>
</dbReference>
<dbReference type="InterPro" id="IPR002792">
    <property type="entry name" value="TRAM_dom"/>
</dbReference>
<dbReference type="PROSITE" id="PS50926">
    <property type="entry name" value="TRAM"/>
    <property type="match status" value="1"/>
</dbReference>